<dbReference type="InterPro" id="IPR014729">
    <property type="entry name" value="Rossmann-like_a/b/a_fold"/>
</dbReference>
<evidence type="ECO:0000259" key="2">
    <source>
        <dbReference type="Pfam" id="PF00582"/>
    </source>
</evidence>
<dbReference type="PRINTS" id="PR01438">
    <property type="entry name" value="UNVRSLSTRESS"/>
</dbReference>
<gene>
    <name evidence="3" type="ORF">H0P51_07465</name>
</gene>
<proteinExistence type="inferred from homology"/>
<protein>
    <submittedName>
        <fullName evidence="3">Universal stress protein</fullName>
    </submittedName>
</protein>
<comment type="similarity">
    <text evidence="1">Belongs to the universal stress protein A family.</text>
</comment>
<keyword evidence="4" id="KW-1185">Reference proteome</keyword>
<evidence type="ECO:0000256" key="1">
    <source>
        <dbReference type="ARBA" id="ARBA00008791"/>
    </source>
</evidence>
<dbReference type="EMBL" id="CP059165">
    <property type="protein sequence ID" value="QLL08744.1"/>
    <property type="molecule type" value="Genomic_DNA"/>
</dbReference>
<feature type="domain" description="UspA" evidence="2">
    <location>
        <begin position="10"/>
        <end position="138"/>
    </location>
</feature>
<evidence type="ECO:0000313" key="3">
    <source>
        <dbReference type="EMBL" id="QLL08744.1"/>
    </source>
</evidence>
<evidence type="ECO:0000313" key="4">
    <source>
        <dbReference type="Proteomes" id="UP000510682"/>
    </source>
</evidence>
<dbReference type="PANTHER" id="PTHR46268">
    <property type="entry name" value="STRESS RESPONSE PROTEIN NHAX"/>
    <property type="match status" value="1"/>
</dbReference>
<organism evidence="3 4">
    <name type="scientific">Mycobacterium vicinigordonae</name>
    <dbReference type="NCBI Taxonomy" id="1719132"/>
    <lineage>
        <taxon>Bacteria</taxon>
        <taxon>Bacillati</taxon>
        <taxon>Actinomycetota</taxon>
        <taxon>Actinomycetes</taxon>
        <taxon>Mycobacteriales</taxon>
        <taxon>Mycobacteriaceae</taxon>
        <taxon>Mycobacterium</taxon>
    </lineage>
</organism>
<dbReference type="InterPro" id="IPR006016">
    <property type="entry name" value="UspA"/>
</dbReference>
<dbReference type="KEGG" id="mgor:H0P51_07465"/>
<dbReference type="Proteomes" id="UP000510682">
    <property type="component" value="Chromosome"/>
</dbReference>
<reference evidence="3 4" key="2">
    <citation type="submission" date="2020-07" db="EMBL/GenBank/DDBJ databases">
        <authorList>
            <person name="Yu X."/>
        </authorList>
    </citation>
    <scope>NUCLEOTIDE SEQUENCE [LARGE SCALE GENOMIC DNA]</scope>
    <source>
        <strain evidence="4">24</strain>
    </source>
</reference>
<dbReference type="Gene3D" id="3.40.50.620">
    <property type="entry name" value="HUPs"/>
    <property type="match status" value="2"/>
</dbReference>
<sequence>MKNLKPGPAVVVGIDGSRAAVYAALWAVDEAVSRDIPLRLIYVVDPIQPARSSVLDVRQAAARSALYDAYRAVDATGAPVKIETEILWGKPLNKLMAESRSATMICVGSMGINHARCGKGSVAGALAGSALCPVAVIHRSADAAAPQIKRVVAEVDNGAVLRHAFEEARLRRVPLRAISVSGHRTRERGEESSLAQAQLERRLARWTRLYPDVQVESEIVRGGATRYMADQGEPRQLFVTDAHAAQVSSVYNAGSSVLTVRSGNL</sequence>
<name>A0A7D6DZW4_9MYCO</name>
<dbReference type="InterPro" id="IPR006015">
    <property type="entry name" value="Universal_stress_UspA"/>
</dbReference>
<dbReference type="PANTHER" id="PTHR46268:SF6">
    <property type="entry name" value="UNIVERSAL STRESS PROTEIN UP12"/>
    <property type="match status" value="1"/>
</dbReference>
<dbReference type="RefSeq" id="WP_180917329.1">
    <property type="nucleotide sequence ID" value="NZ_CP059165.1"/>
</dbReference>
<reference evidence="4" key="3">
    <citation type="submission" date="2023-07" db="EMBL/GenBank/DDBJ databases">
        <title>Description of Mycobacterium gordonae subsp. intergordonae subsp.nov. and Mycobacterium gordonae subsp. gordonae subsp. nov.</title>
        <authorList>
            <person name="Huang H."/>
        </authorList>
    </citation>
    <scope>NUCLEOTIDE SEQUENCE [LARGE SCALE GENOMIC DNA]</scope>
    <source>
        <strain evidence="4">24</strain>
    </source>
</reference>
<dbReference type="Pfam" id="PF00582">
    <property type="entry name" value="Usp"/>
    <property type="match status" value="1"/>
</dbReference>
<accession>A0A7D6DZW4</accession>
<reference evidence="4" key="1">
    <citation type="submission" date="2020-07" db="EMBL/GenBank/DDBJ databases">
        <title>Description of Mycobacterium gordonae subsp. intergordonae subsp.nov. and Mycobacterium gordonae subsp. gordonae subsp. nov.</title>
        <authorList>
            <person name="Yu X."/>
        </authorList>
    </citation>
    <scope>NUCLEOTIDE SEQUENCE [LARGE SCALE GENOMIC DNA]</scope>
    <source>
        <strain evidence="4">24</strain>
    </source>
</reference>
<dbReference type="SUPFAM" id="SSF52402">
    <property type="entry name" value="Adenine nucleotide alpha hydrolases-like"/>
    <property type="match status" value="1"/>
</dbReference>
<dbReference type="AlphaFoldDB" id="A0A7D6DZW4"/>